<name>A0ABU1UFR6_9MICC</name>
<dbReference type="SUPFAM" id="SSF51556">
    <property type="entry name" value="Metallo-dependent hydrolases"/>
    <property type="match status" value="1"/>
</dbReference>
<dbReference type="InterPro" id="IPR011059">
    <property type="entry name" value="Metal-dep_hydrolase_composite"/>
</dbReference>
<gene>
    <name evidence="2" type="ORF">J2X01_003291</name>
</gene>
<feature type="domain" description="Amidohydrolase-related" evidence="1">
    <location>
        <begin position="45"/>
        <end position="348"/>
    </location>
</feature>
<dbReference type="Gene3D" id="2.30.40.10">
    <property type="entry name" value="Urease, subunit C, domain 1"/>
    <property type="match status" value="1"/>
</dbReference>
<dbReference type="PANTHER" id="PTHR43135">
    <property type="entry name" value="ALPHA-D-RIBOSE 1-METHYLPHOSPHONATE 5-TRIPHOSPHATE DIPHOSPHATASE"/>
    <property type="match status" value="1"/>
</dbReference>
<evidence type="ECO:0000259" key="1">
    <source>
        <dbReference type="Pfam" id="PF01979"/>
    </source>
</evidence>
<dbReference type="PANTHER" id="PTHR43135:SF4">
    <property type="entry name" value="AMIDOHYDROLASE-RELATED DOMAIN-CONTAINING PROTEIN"/>
    <property type="match status" value="1"/>
</dbReference>
<evidence type="ECO:0000313" key="2">
    <source>
        <dbReference type="EMBL" id="MDR7083985.1"/>
    </source>
</evidence>
<dbReference type="InterPro" id="IPR006680">
    <property type="entry name" value="Amidohydro-rel"/>
</dbReference>
<organism evidence="2 3">
    <name type="scientific">Arthrobacter ginsengisoli</name>
    <dbReference type="NCBI Taxonomy" id="1356565"/>
    <lineage>
        <taxon>Bacteria</taxon>
        <taxon>Bacillati</taxon>
        <taxon>Actinomycetota</taxon>
        <taxon>Actinomycetes</taxon>
        <taxon>Micrococcales</taxon>
        <taxon>Micrococcaceae</taxon>
        <taxon>Arthrobacter</taxon>
    </lineage>
</organism>
<dbReference type="InterPro" id="IPR032466">
    <property type="entry name" value="Metal_Hydrolase"/>
</dbReference>
<dbReference type="Gene3D" id="3.20.20.140">
    <property type="entry name" value="Metal-dependent hydrolases"/>
    <property type="match status" value="1"/>
</dbReference>
<evidence type="ECO:0000313" key="3">
    <source>
        <dbReference type="Proteomes" id="UP001252243"/>
    </source>
</evidence>
<keyword evidence="3" id="KW-1185">Reference proteome</keyword>
<dbReference type="EMBL" id="JAVDVQ010000016">
    <property type="protein sequence ID" value="MDR7083985.1"/>
    <property type="molecule type" value="Genomic_DNA"/>
</dbReference>
<sequence>MTGIFEFSGPILTGPDQERRGLWSVDGLLTFDRPAAAPDLVLAGWVIPGLVDAHCHIGLGPGGDVTEQLAEEQALTDRDAGTLLVRDAGAVHDTRWIRQRADLPRIIRSGRHIARTRRYLRGFAVEVEPGNLVEAVRKQARAGDGWVKLVGDWIDRDAGDLAASFPAGTLKDAVQAAHDEGARVTAHCFAEDTLDDMLDAGIDCIEHATGLLPRHLERFVEQGVPIVPTLINIATFPAIAAQAEAKFPRYASHMRSLWERRAERVLAAFDAGVTIYAGTDAGSVIRHGRIVDELQSLHAAGLPATSALDAGTWAARAWLGADGITEGASADVLVCAEDPRSNLATLRDLRHIVLRGELVRRDDPTRLGIN</sequence>
<dbReference type="Pfam" id="PF01979">
    <property type="entry name" value="Amidohydro_1"/>
    <property type="match status" value="1"/>
</dbReference>
<dbReference type="InterPro" id="IPR051781">
    <property type="entry name" value="Metallo-dep_Hydrolase"/>
</dbReference>
<protein>
    <submittedName>
        <fullName evidence="2">Imidazolonepropionase-like amidohydrolase</fullName>
    </submittedName>
</protein>
<accession>A0ABU1UFR6</accession>
<reference evidence="2 3" key="1">
    <citation type="submission" date="2023-07" db="EMBL/GenBank/DDBJ databases">
        <title>Sorghum-associated microbial communities from plants grown in Nebraska, USA.</title>
        <authorList>
            <person name="Schachtman D."/>
        </authorList>
    </citation>
    <scope>NUCLEOTIDE SEQUENCE [LARGE SCALE GENOMIC DNA]</scope>
    <source>
        <strain evidence="2 3">BE167</strain>
    </source>
</reference>
<dbReference type="RefSeq" id="WP_310059644.1">
    <property type="nucleotide sequence ID" value="NZ_JAVDVQ010000016.1"/>
</dbReference>
<proteinExistence type="predicted"/>
<dbReference type="Proteomes" id="UP001252243">
    <property type="component" value="Unassembled WGS sequence"/>
</dbReference>
<comment type="caution">
    <text evidence="2">The sequence shown here is derived from an EMBL/GenBank/DDBJ whole genome shotgun (WGS) entry which is preliminary data.</text>
</comment>